<sequence>MITEIDDNQPPALDNAIDLTEKKDGGVLKVIKKAPTSDEQPRKGNKVTVHYVGKLKDGTEFDSSRDRDSKFSFNLGKGEVIKAWDIGVASMKKGEVCELHCKPDYAYGKQGSPPKIPPDSTLIFEVELFEWEGEDLTEAKDKGVVKQMLVDGQDYITPNPGATVNIKFTGKYKGTVFDERELEYILCEADDELNLPPAIDIAVKQMKREEKCNIIVQPKYGYGSNGNEKLNIPPDAELSYDIELIKFEKVKEAWEMLDEEKIEQSKIVKEKGTKYLKDNKFKQAILNYKKIIDYLSYHDAKIDGSEEDQKVIKEWKELKLAGYLNLSLACIKAGQYAQAHNNCAEALKMDPKNEKALFRDAEAYRHEIDFKHAKAAYAEVLKVNPNNGTARKFMKDCAAKIQEQAEKEKSKYKGMFDKFAKQDKEHEIRQKVEQKEKAKAAKKVNEKGDVNGDQPMEAEST</sequence>
<evidence type="ECO:0000256" key="1">
    <source>
        <dbReference type="ARBA" id="ARBA00000971"/>
    </source>
</evidence>
<dbReference type="InterPro" id="IPR011990">
    <property type="entry name" value="TPR-like_helical_dom_sf"/>
</dbReference>
<evidence type="ECO:0000256" key="5">
    <source>
        <dbReference type="ARBA" id="ARBA00023110"/>
    </source>
</evidence>
<dbReference type="SMART" id="SM00028">
    <property type="entry name" value="TPR"/>
    <property type="match status" value="3"/>
</dbReference>
<dbReference type="GO" id="GO:0003755">
    <property type="term" value="F:peptidyl-prolyl cis-trans isomerase activity"/>
    <property type="evidence" value="ECO:0007669"/>
    <property type="project" value="UniProtKB-KW"/>
</dbReference>
<evidence type="ECO:0000256" key="8">
    <source>
        <dbReference type="PROSITE-ProRule" id="PRU00339"/>
    </source>
</evidence>
<feature type="domain" description="PPIase FKBP-type" evidence="10">
    <location>
        <begin position="161"/>
        <end position="248"/>
    </location>
</feature>
<dbReference type="InterPro" id="IPR001179">
    <property type="entry name" value="PPIase_FKBP_dom"/>
</dbReference>
<organism evidence="11">
    <name type="scientific">Phallusia mammillata</name>
    <dbReference type="NCBI Taxonomy" id="59560"/>
    <lineage>
        <taxon>Eukaryota</taxon>
        <taxon>Metazoa</taxon>
        <taxon>Chordata</taxon>
        <taxon>Tunicata</taxon>
        <taxon>Ascidiacea</taxon>
        <taxon>Phlebobranchia</taxon>
        <taxon>Ascidiidae</taxon>
        <taxon>Phallusia</taxon>
    </lineage>
</organism>
<reference evidence="11" key="1">
    <citation type="submission" date="2020-04" db="EMBL/GenBank/DDBJ databases">
        <authorList>
            <person name="Neveu A P."/>
        </authorList>
    </citation>
    <scope>NUCLEOTIDE SEQUENCE</scope>
    <source>
        <tissue evidence="11">Whole embryo</tissue>
    </source>
</reference>
<feature type="repeat" description="TPR" evidence="8">
    <location>
        <begin position="354"/>
        <end position="387"/>
    </location>
</feature>
<dbReference type="FunFam" id="3.10.50.40:FF:000056">
    <property type="entry name" value="Peptidylprolyl isomerase"/>
    <property type="match status" value="1"/>
</dbReference>
<dbReference type="PROSITE" id="PS50059">
    <property type="entry name" value="FKBP_PPIASE"/>
    <property type="match status" value="2"/>
</dbReference>
<keyword evidence="3" id="KW-0677">Repeat</keyword>
<protein>
    <recommendedName>
        <fullName evidence="2 7">peptidylprolyl isomerase</fullName>
        <ecNumber evidence="2 7">5.2.1.8</ecNumber>
    </recommendedName>
</protein>
<feature type="repeat" description="TPR" evidence="8">
    <location>
        <begin position="320"/>
        <end position="353"/>
    </location>
</feature>
<feature type="domain" description="PPIase FKBP-type" evidence="10">
    <location>
        <begin position="44"/>
        <end position="132"/>
    </location>
</feature>
<evidence type="ECO:0000256" key="4">
    <source>
        <dbReference type="ARBA" id="ARBA00022803"/>
    </source>
</evidence>
<dbReference type="InterPro" id="IPR050754">
    <property type="entry name" value="FKBP4/5/8-like"/>
</dbReference>
<feature type="region of interest" description="Disordered" evidence="9">
    <location>
        <begin position="423"/>
        <end position="461"/>
    </location>
</feature>
<feature type="compositionally biased region" description="Basic and acidic residues" evidence="9">
    <location>
        <begin position="423"/>
        <end position="450"/>
    </location>
</feature>
<dbReference type="Pfam" id="PF00254">
    <property type="entry name" value="FKBP_C"/>
    <property type="match status" value="2"/>
</dbReference>
<evidence type="ECO:0000256" key="2">
    <source>
        <dbReference type="ARBA" id="ARBA00013194"/>
    </source>
</evidence>
<dbReference type="Gene3D" id="3.10.50.40">
    <property type="match status" value="2"/>
</dbReference>
<name>A0A6F9DCD0_9ASCI</name>
<dbReference type="InterPro" id="IPR046357">
    <property type="entry name" value="PPIase_dom_sf"/>
</dbReference>
<evidence type="ECO:0000256" key="7">
    <source>
        <dbReference type="PROSITE-ProRule" id="PRU00277"/>
    </source>
</evidence>
<keyword evidence="6 7" id="KW-0413">Isomerase</keyword>
<dbReference type="FunFam" id="3.10.50.40:FF:000013">
    <property type="entry name" value="Peptidylprolyl isomerase"/>
    <property type="match status" value="1"/>
</dbReference>
<keyword evidence="5 7" id="KW-0697">Rotamase</keyword>
<evidence type="ECO:0000256" key="9">
    <source>
        <dbReference type="SAM" id="MobiDB-lite"/>
    </source>
</evidence>
<dbReference type="Gene3D" id="1.25.40.10">
    <property type="entry name" value="Tetratricopeptide repeat domain"/>
    <property type="match status" value="1"/>
</dbReference>
<proteinExistence type="evidence at transcript level"/>
<dbReference type="SUPFAM" id="SSF48452">
    <property type="entry name" value="TPR-like"/>
    <property type="match status" value="1"/>
</dbReference>
<dbReference type="EC" id="5.2.1.8" evidence="2 7"/>
<dbReference type="PANTHER" id="PTHR46512:SF9">
    <property type="entry name" value="PEPTIDYLPROLYL ISOMERASE"/>
    <property type="match status" value="1"/>
</dbReference>
<gene>
    <name evidence="11" type="primary">Fkbp4</name>
</gene>
<dbReference type="AlphaFoldDB" id="A0A6F9DCD0"/>
<dbReference type="EMBL" id="LR785200">
    <property type="protein sequence ID" value="CAB3246472.1"/>
    <property type="molecule type" value="mRNA"/>
</dbReference>
<comment type="catalytic activity">
    <reaction evidence="1 7">
        <text>[protein]-peptidylproline (omega=180) = [protein]-peptidylproline (omega=0)</text>
        <dbReference type="Rhea" id="RHEA:16237"/>
        <dbReference type="Rhea" id="RHEA-COMP:10747"/>
        <dbReference type="Rhea" id="RHEA-COMP:10748"/>
        <dbReference type="ChEBI" id="CHEBI:83833"/>
        <dbReference type="ChEBI" id="CHEBI:83834"/>
        <dbReference type="EC" id="5.2.1.8"/>
    </reaction>
</comment>
<dbReference type="PROSITE" id="PS50005">
    <property type="entry name" value="TPR"/>
    <property type="match status" value="2"/>
</dbReference>
<evidence type="ECO:0000259" key="10">
    <source>
        <dbReference type="PROSITE" id="PS50059"/>
    </source>
</evidence>
<dbReference type="Pfam" id="PF14559">
    <property type="entry name" value="TPR_19"/>
    <property type="match status" value="1"/>
</dbReference>
<dbReference type="InterPro" id="IPR019734">
    <property type="entry name" value="TPR_rpt"/>
</dbReference>
<evidence type="ECO:0000313" key="11">
    <source>
        <dbReference type="EMBL" id="CAB3246472.1"/>
    </source>
</evidence>
<evidence type="ECO:0000256" key="6">
    <source>
        <dbReference type="ARBA" id="ARBA00023235"/>
    </source>
</evidence>
<dbReference type="SUPFAM" id="SSF54534">
    <property type="entry name" value="FKBP-like"/>
    <property type="match status" value="2"/>
</dbReference>
<keyword evidence="4 8" id="KW-0802">TPR repeat</keyword>
<dbReference type="PANTHER" id="PTHR46512">
    <property type="entry name" value="PEPTIDYLPROLYL ISOMERASE"/>
    <property type="match status" value="1"/>
</dbReference>
<evidence type="ECO:0000256" key="3">
    <source>
        <dbReference type="ARBA" id="ARBA00022737"/>
    </source>
</evidence>
<accession>A0A6F9DCD0</accession>